<name>A0A803Y947_MELGA</name>
<dbReference type="AlphaFoldDB" id="A0A803Y947"/>
<accession>A0A803Y947</accession>
<reference evidence="1" key="3">
    <citation type="submission" date="2025-09" db="UniProtKB">
        <authorList>
            <consortium name="Ensembl"/>
        </authorList>
    </citation>
    <scope>IDENTIFICATION</scope>
</reference>
<protein>
    <submittedName>
        <fullName evidence="1">Uncharacterized protein</fullName>
    </submittedName>
</protein>
<dbReference type="InParanoid" id="A0A803Y947"/>
<evidence type="ECO:0000313" key="1">
    <source>
        <dbReference type="Ensembl" id="ENSMGAP00000028294.1"/>
    </source>
</evidence>
<keyword evidence="2" id="KW-1185">Reference proteome</keyword>
<evidence type="ECO:0000313" key="2">
    <source>
        <dbReference type="Proteomes" id="UP000001645"/>
    </source>
</evidence>
<dbReference type="GeneTree" id="ENSGT00940000180930"/>
<sequence length="77" mass="8387">MAAACEFQLPLAADDLLRGDSSRHYVVQEVLSVRELPPAIAAFRAAFRGQGALAVLQHFDTVYSLLRLLPGSSLMMI</sequence>
<dbReference type="Proteomes" id="UP000001645">
    <property type="component" value="Chromosome 1"/>
</dbReference>
<proteinExistence type="predicted"/>
<organism evidence="1 2">
    <name type="scientific">Meleagris gallopavo</name>
    <name type="common">Wild turkey</name>
    <dbReference type="NCBI Taxonomy" id="9103"/>
    <lineage>
        <taxon>Eukaryota</taxon>
        <taxon>Metazoa</taxon>
        <taxon>Chordata</taxon>
        <taxon>Craniata</taxon>
        <taxon>Vertebrata</taxon>
        <taxon>Euteleostomi</taxon>
        <taxon>Archelosauria</taxon>
        <taxon>Archosauria</taxon>
        <taxon>Dinosauria</taxon>
        <taxon>Saurischia</taxon>
        <taxon>Theropoda</taxon>
        <taxon>Coelurosauria</taxon>
        <taxon>Aves</taxon>
        <taxon>Neognathae</taxon>
        <taxon>Galloanserae</taxon>
        <taxon>Galliformes</taxon>
        <taxon>Phasianidae</taxon>
        <taxon>Meleagridinae</taxon>
        <taxon>Meleagris</taxon>
    </lineage>
</organism>
<reference evidence="1" key="2">
    <citation type="submission" date="2025-08" db="UniProtKB">
        <authorList>
            <consortium name="Ensembl"/>
        </authorList>
    </citation>
    <scope>IDENTIFICATION</scope>
</reference>
<dbReference type="Ensembl" id="ENSMGAT00000021461.1">
    <property type="protein sequence ID" value="ENSMGAP00000028294.1"/>
    <property type="gene ID" value="ENSMGAG00000018438.1"/>
</dbReference>
<reference evidence="1 2" key="1">
    <citation type="journal article" date="2010" name="PLoS Biol.">
        <title>Multi-platform next-generation sequencing of the domestic turkey (Meleagris gallopavo): genome assembly and analysis.</title>
        <authorList>
            <person name="Dalloul R.A."/>
            <person name="Long J.A."/>
            <person name="Zimin A.V."/>
            <person name="Aslam L."/>
            <person name="Beal K."/>
            <person name="Blomberg L.A."/>
            <person name="Bouffard P."/>
            <person name="Burt D.W."/>
            <person name="Crasta O."/>
            <person name="Crooijmans R.P."/>
            <person name="Cooper K."/>
            <person name="Coulombe R.A."/>
            <person name="De S."/>
            <person name="Delany M.E."/>
            <person name="Dodgson J.B."/>
            <person name="Dong J.J."/>
            <person name="Evans C."/>
            <person name="Frederickson K.M."/>
            <person name="Flicek P."/>
            <person name="Florea L."/>
            <person name="Folkerts O."/>
            <person name="Groenen M.A."/>
            <person name="Harkins T.T."/>
            <person name="Herrero J."/>
            <person name="Hoffmann S."/>
            <person name="Megens H.J."/>
            <person name="Jiang A."/>
            <person name="de Jong P."/>
            <person name="Kaiser P."/>
            <person name="Kim H."/>
            <person name="Kim K.W."/>
            <person name="Kim S."/>
            <person name="Langenberger D."/>
            <person name="Lee M.K."/>
            <person name="Lee T."/>
            <person name="Mane S."/>
            <person name="Marcais G."/>
            <person name="Marz M."/>
            <person name="McElroy A.P."/>
            <person name="Modise T."/>
            <person name="Nefedov M."/>
            <person name="Notredame C."/>
            <person name="Paton I.R."/>
            <person name="Payne W.S."/>
            <person name="Pertea G."/>
            <person name="Prickett D."/>
            <person name="Puiu D."/>
            <person name="Qioa D."/>
            <person name="Raineri E."/>
            <person name="Ruffier M."/>
            <person name="Salzberg S.L."/>
            <person name="Schatz M.C."/>
            <person name="Scheuring C."/>
            <person name="Schmidt C.J."/>
            <person name="Schroeder S."/>
            <person name="Searle S.M."/>
            <person name="Smith E.J."/>
            <person name="Smith J."/>
            <person name="Sonstegard T.S."/>
            <person name="Stadler P.F."/>
            <person name="Tafer H."/>
            <person name="Tu Z.J."/>
            <person name="Van Tassell C.P."/>
            <person name="Vilella A.J."/>
            <person name="Williams K.P."/>
            <person name="Yorke J.A."/>
            <person name="Zhang L."/>
            <person name="Zhang H.B."/>
            <person name="Zhang X."/>
            <person name="Zhang Y."/>
            <person name="Reed K.M."/>
        </authorList>
    </citation>
    <scope>NUCLEOTIDE SEQUENCE [LARGE SCALE GENOMIC DNA]</scope>
</reference>